<evidence type="ECO:0000259" key="8">
    <source>
        <dbReference type="Pfam" id="PF02687"/>
    </source>
</evidence>
<keyword evidence="10" id="KW-1185">Reference proteome</keyword>
<organism evidence="9 10">
    <name type="scientific">Amycolatopsis deserti</name>
    <dbReference type="NCBI Taxonomy" id="185696"/>
    <lineage>
        <taxon>Bacteria</taxon>
        <taxon>Bacillati</taxon>
        <taxon>Actinomycetota</taxon>
        <taxon>Actinomycetes</taxon>
        <taxon>Pseudonocardiales</taxon>
        <taxon>Pseudonocardiaceae</taxon>
        <taxon>Amycolatopsis</taxon>
    </lineage>
</organism>
<comment type="subcellular location">
    <subcellularLocation>
        <location evidence="1">Cell membrane</location>
        <topology evidence="1">Multi-pass membrane protein</topology>
    </subcellularLocation>
</comment>
<feature type="transmembrane region" description="Helical" evidence="7">
    <location>
        <begin position="53"/>
        <end position="78"/>
    </location>
</feature>
<name>A0ABQ3IKW4_9PSEU</name>
<dbReference type="Proteomes" id="UP000605897">
    <property type="component" value="Unassembled WGS sequence"/>
</dbReference>
<evidence type="ECO:0000256" key="3">
    <source>
        <dbReference type="ARBA" id="ARBA00022692"/>
    </source>
</evidence>
<dbReference type="InterPro" id="IPR003838">
    <property type="entry name" value="ABC3_permease_C"/>
</dbReference>
<gene>
    <name evidence="9" type="ORF">GCM10017786_16650</name>
</gene>
<evidence type="ECO:0000256" key="2">
    <source>
        <dbReference type="ARBA" id="ARBA00022475"/>
    </source>
</evidence>
<feature type="transmembrane region" description="Helical" evidence="7">
    <location>
        <begin position="222"/>
        <end position="247"/>
    </location>
</feature>
<evidence type="ECO:0000256" key="1">
    <source>
        <dbReference type="ARBA" id="ARBA00004651"/>
    </source>
</evidence>
<keyword evidence="4 7" id="KW-1133">Transmembrane helix</keyword>
<keyword evidence="3 7" id="KW-0812">Transmembrane</keyword>
<feature type="transmembrane region" description="Helical" evidence="7">
    <location>
        <begin position="196"/>
        <end position="216"/>
    </location>
</feature>
<feature type="transmembrane region" description="Helical" evidence="7">
    <location>
        <begin position="576"/>
        <end position="599"/>
    </location>
</feature>
<dbReference type="EMBL" id="BNAU01000001">
    <property type="protein sequence ID" value="GHE85336.1"/>
    <property type="molecule type" value="Genomic_DNA"/>
</dbReference>
<feature type="transmembrane region" description="Helical" evidence="7">
    <location>
        <begin position="278"/>
        <end position="298"/>
    </location>
</feature>
<dbReference type="InterPro" id="IPR050250">
    <property type="entry name" value="Macrolide_Exporter_MacB"/>
</dbReference>
<feature type="transmembrane region" description="Helical" evidence="7">
    <location>
        <begin position="539"/>
        <end position="564"/>
    </location>
</feature>
<dbReference type="PANTHER" id="PTHR30572:SF4">
    <property type="entry name" value="ABC TRANSPORTER PERMEASE YTRF"/>
    <property type="match status" value="1"/>
</dbReference>
<dbReference type="RefSeq" id="WP_191243821.1">
    <property type="nucleotide sequence ID" value="NZ_BNAU01000001.1"/>
</dbReference>
<dbReference type="Pfam" id="PF02687">
    <property type="entry name" value="FtsX"/>
    <property type="match status" value="2"/>
</dbReference>
<sequence length="614" mass="62590">MLRLSWNTFTDRWPLFLGAILTVCLGVALVQSSLLILVSAATAGGEVSEAVTLLGLTLGISAFLAVFIVSSTFAFTVAQRRRDLALLRLVGGGRGQVRRLLLSEALLLGVLGTAFGVPLGLLVMRFQTWLLRDLGFVPPAFTPRWQDWILGVSAGIGLGVSVAGVLAASRRAAKVRPLEALRETGAATRVMTGARWFFGLLFLAGAVAMSIVSAFAPPEGAIALAINTAIAAAVALTAFSPLVVPLAGRVAGLVLRGPLGRLAEANLRDGVRRSASTAAPLIVLVALLVAQAGTLATIGRGTEIEQRADLRGDLVVTTTGPSDLDVPGVAVVSPQTRVPISVVTRDDDETEVEQEVATVVDPAAYAATHTRGPASGSLADLTGPAIAVADGFAPVGSTVTARIGDQELDLRVVAVLPESLGGGADFLLPREIVPAALMAAAPTESIVRLEPGADPAALATRGEVTTVDSWIAAGSSEQQDVSTGIMTVIMGLAGLYALIAVINAVVIAAADRRREFAVARVTGLTRAQVVRTAVLESGAVTGIGLVLGGLAASATLIGISSAAGRITGQTVVVVPWTLVGVLVLGAFAVVGVTSAWTALSATRPSPVSLTGAAD</sequence>
<keyword evidence="5 7" id="KW-0472">Membrane</keyword>
<reference evidence="10" key="1">
    <citation type="journal article" date="2019" name="Int. J. Syst. Evol. Microbiol.">
        <title>The Global Catalogue of Microorganisms (GCM) 10K type strain sequencing project: providing services to taxonomists for standard genome sequencing and annotation.</title>
        <authorList>
            <consortium name="The Broad Institute Genomics Platform"/>
            <consortium name="The Broad Institute Genome Sequencing Center for Infectious Disease"/>
            <person name="Wu L."/>
            <person name="Ma J."/>
        </authorList>
    </citation>
    <scope>NUCLEOTIDE SEQUENCE [LARGE SCALE GENOMIC DNA]</scope>
    <source>
        <strain evidence="10">CGMCC 4.7677</strain>
    </source>
</reference>
<evidence type="ECO:0000256" key="7">
    <source>
        <dbReference type="SAM" id="Phobius"/>
    </source>
</evidence>
<keyword evidence="2" id="KW-1003">Cell membrane</keyword>
<feature type="domain" description="ABC3 transporter permease C-terminal" evidence="8">
    <location>
        <begin position="58"/>
        <end position="175"/>
    </location>
</feature>
<proteinExistence type="inferred from homology"/>
<feature type="domain" description="ABC3 transporter permease C-terminal" evidence="8">
    <location>
        <begin position="488"/>
        <end position="603"/>
    </location>
</feature>
<feature type="transmembrane region" description="Helical" evidence="7">
    <location>
        <begin position="485"/>
        <end position="510"/>
    </location>
</feature>
<evidence type="ECO:0000256" key="5">
    <source>
        <dbReference type="ARBA" id="ARBA00023136"/>
    </source>
</evidence>
<comment type="similarity">
    <text evidence="6">Belongs to the ABC-4 integral membrane protein family.</text>
</comment>
<dbReference type="PANTHER" id="PTHR30572">
    <property type="entry name" value="MEMBRANE COMPONENT OF TRANSPORTER-RELATED"/>
    <property type="match status" value="1"/>
</dbReference>
<feature type="transmembrane region" description="Helical" evidence="7">
    <location>
        <begin position="148"/>
        <end position="168"/>
    </location>
</feature>
<comment type="caution">
    <text evidence="9">The sequence shown here is derived from an EMBL/GenBank/DDBJ whole genome shotgun (WGS) entry which is preliminary data.</text>
</comment>
<protein>
    <submittedName>
        <fullName evidence="9">ABC transporter permease</fullName>
    </submittedName>
</protein>
<accession>A0ABQ3IKW4</accession>
<evidence type="ECO:0000256" key="6">
    <source>
        <dbReference type="ARBA" id="ARBA00038076"/>
    </source>
</evidence>
<evidence type="ECO:0000313" key="10">
    <source>
        <dbReference type="Proteomes" id="UP000605897"/>
    </source>
</evidence>
<evidence type="ECO:0000313" key="9">
    <source>
        <dbReference type="EMBL" id="GHE85336.1"/>
    </source>
</evidence>
<feature type="transmembrane region" description="Helical" evidence="7">
    <location>
        <begin position="105"/>
        <end position="128"/>
    </location>
</feature>
<evidence type="ECO:0000256" key="4">
    <source>
        <dbReference type="ARBA" id="ARBA00022989"/>
    </source>
</evidence>